<dbReference type="PhylomeDB" id="A0A1B0GCF4"/>
<dbReference type="EnsemblMetazoa" id="GMOY010980-RA">
    <property type="protein sequence ID" value="GMOY010980-PA"/>
    <property type="gene ID" value="GMOY010980"/>
</dbReference>
<dbReference type="EMBL" id="CCAG010021399">
    <property type="status" value="NOT_ANNOTATED_CDS"/>
    <property type="molecule type" value="Genomic_DNA"/>
</dbReference>
<accession>A0A1B0GCF4</accession>
<dbReference type="InterPro" id="IPR057428">
    <property type="entry name" value="EFHB_EF-hand_C"/>
</dbReference>
<proteinExistence type="predicted"/>
<evidence type="ECO:0000256" key="1">
    <source>
        <dbReference type="ARBA" id="ARBA00022837"/>
    </source>
</evidence>
<evidence type="ECO:0000313" key="3">
    <source>
        <dbReference type="EnsemblMetazoa" id="GMOY010980-PA"/>
    </source>
</evidence>
<keyword evidence="4" id="KW-1185">Reference proteome</keyword>
<dbReference type="GO" id="GO:0005509">
    <property type="term" value="F:calcium ion binding"/>
    <property type="evidence" value="ECO:0007669"/>
    <property type="project" value="InterPro"/>
</dbReference>
<protein>
    <recommendedName>
        <fullName evidence="2">EF-hand domain-containing protein</fullName>
    </recommendedName>
</protein>
<dbReference type="PROSITE" id="PS50222">
    <property type="entry name" value="EF_HAND_2"/>
    <property type="match status" value="1"/>
</dbReference>
<feature type="domain" description="EF-hand" evidence="2">
    <location>
        <begin position="287"/>
        <end position="322"/>
    </location>
</feature>
<dbReference type="InterPro" id="IPR018247">
    <property type="entry name" value="EF_Hand_1_Ca_BS"/>
</dbReference>
<evidence type="ECO:0000259" key="2">
    <source>
        <dbReference type="PROSITE" id="PS50222"/>
    </source>
</evidence>
<dbReference type="STRING" id="37546.A0A1B0GCF4"/>
<dbReference type="PROSITE" id="PS00018">
    <property type="entry name" value="EF_HAND_1"/>
    <property type="match status" value="1"/>
</dbReference>
<dbReference type="InterPro" id="IPR002048">
    <property type="entry name" value="EF_hand_dom"/>
</dbReference>
<dbReference type="InterPro" id="IPR011992">
    <property type="entry name" value="EF-hand-dom_pair"/>
</dbReference>
<name>A0A1B0GCF4_GLOMM</name>
<dbReference type="AlphaFoldDB" id="A0A1B0GCF4"/>
<dbReference type="SUPFAM" id="SSF47473">
    <property type="entry name" value="EF-hand"/>
    <property type="match status" value="1"/>
</dbReference>
<sequence>MAYKGKYVDRSPNIRAQGKVFGPNAFVADSMKFYSDDEMLASIMRNKCVDEKIKQNLSNIAFLPCASEDLVKGILGPEEGKTRWAIFQKKFMEENFFKKHELGKPIPANSKPKEFTNENRTYGMKTPRSESILDLIFPKRTPDQVNREYIDFHDKYVISHNHYLPSEQVNRRYGKGFDKRSTFGVPYNVDIAGRMVKKCLQHPTNGEVVSKAHKKFLNRTRSQLGQRLNRYELEIDPNVTLGKPCILDACDTRDLLENINPCHEVGTYTAIAYVHKVRHNLFKREDFQMQDLKTYFRLYDDNNTGYLSFHDIIRAMGDLLIHVNGEKLRLAASAFNMIIDEGLPTERIEIEKFWRMLHIQYPLPHVDSIRSEMHNKDTTYRLFVKDREKSITPLLVPFQLKPNDDDLRTGVGDLISPGIPLQFGLGPSDFETLRSKEQLRQIFKRVLVNNFDTIWKATRKKLKRDENCKISINELRKTIDEQATSSICQD</sequence>
<keyword evidence="1" id="KW-0106">Calcium</keyword>
<dbReference type="Proteomes" id="UP000092444">
    <property type="component" value="Unassembled WGS sequence"/>
</dbReference>
<dbReference type="VEuPathDB" id="VectorBase:GMOY010980"/>
<organism evidence="3 4">
    <name type="scientific">Glossina morsitans morsitans</name>
    <name type="common">Savannah tsetse fly</name>
    <dbReference type="NCBI Taxonomy" id="37546"/>
    <lineage>
        <taxon>Eukaryota</taxon>
        <taxon>Metazoa</taxon>
        <taxon>Ecdysozoa</taxon>
        <taxon>Arthropoda</taxon>
        <taxon>Hexapoda</taxon>
        <taxon>Insecta</taxon>
        <taxon>Pterygota</taxon>
        <taxon>Neoptera</taxon>
        <taxon>Endopterygota</taxon>
        <taxon>Diptera</taxon>
        <taxon>Brachycera</taxon>
        <taxon>Muscomorpha</taxon>
        <taxon>Hippoboscoidea</taxon>
        <taxon>Glossinidae</taxon>
        <taxon>Glossina</taxon>
    </lineage>
</organism>
<reference evidence="3" key="1">
    <citation type="submission" date="2020-05" db="UniProtKB">
        <authorList>
            <consortium name="EnsemblMetazoa"/>
        </authorList>
    </citation>
    <scope>IDENTIFICATION</scope>
    <source>
        <strain evidence="3">Yale</strain>
    </source>
</reference>
<dbReference type="Gene3D" id="1.10.238.10">
    <property type="entry name" value="EF-hand"/>
    <property type="match status" value="1"/>
</dbReference>
<evidence type="ECO:0000313" key="4">
    <source>
        <dbReference type="Proteomes" id="UP000092444"/>
    </source>
</evidence>
<dbReference type="Pfam" id="PF25325">
    <property type="entry name" value="EF-hand_EFHB_C"/>
    <property type="match status" value="1"/>
</dbReference>